<dbReference type="InterPro" id="IPR015943">
    <property type="entry name" value="WD40/YVTN_repeat-like_dom_sf"/>
</dbReference>
<dbReference type="PANTHER" id="PTHR22852">
    <property type="entry name" value="LETHAL 2 DENTICLELESS PROTEIN RETINOIC ACID-REGULATED NUCLEAR MATRIX-ASSOCIATED PROTEIN"/>
    <property type="match status" value="1"/>
</dbReference>
<keyword evidence="4" id="KW-0833">Ubl conjugation pathway</keyword>
<feature type="compositionally biased region" description="Basic and acidic residues" evidence="7">
    <location>
        <begin position="919"/>
        <end position="931"/>
    </location>
</feature>
<dbReference type="CDD" id="cd00200">
    <property type="entry name" value="WD40"/>
    <property type="match status" value="1"/>
</dbReference>
<feature type="compositionally biased region" description="Low complexity" evidence="7">
    <location>
        <begin position="642"/>
        <end position="659"/>
    </location>
</feature>
<gene>
    <name evidence="8" type="primary">g803</name>
    <name evidence="8" type="ORF">VP750_LOCUS703</name>
</gene>
<protein>
    <submittedName>
        <fullName evidence="8">G803 protein</fullName>
    </submittedName>
</protein>
<dbReference type="Gene3D" id="2.130.10.10">
    <property type="entry name" value="YVTN repeat-like/Quinoprotein amine dehydrogenase"/>
    <property type="match status" value="2"/>
</dbReference>
<feature type="repeat" description="WD" evidence="6">
    <location>
        <begin position="110"/>
        <end position="151"/>
    </location>
</feature>
<feature type="compositionally biased region" description="Basic and acidic residues" evidence="7">
    <location>
        <begin position="862"/>
        <end position="873"/>
    </location>
</feature>
<dbReference type="EMBL" id="CAXHTA020000002">
    <property type="protein sequence ID" value="CAL5219044.1"/>
    <property type="molecule type" value="Genomic_DNA"/>
</dbReference>
<sequence length="1009" mass="107853">MYDRPGNGPSGFVNQLLARQTTGRQVRSKPYLSDFSSSEGPGSGTIEVNPGGIMCPPFVVKYNSVPGFNDGKWIAVGDEEGFVSIVNGAAELPKAFRPGNPDVPRPQAQWLAHHNAIFDLAWCQADAKMLTASGDQCVHLWDTASAQGLGQFRGHNGSVKSVCPNPDGQPTFTSGARDGALMVWDARCQPQRCQRTGISFQGPVLIIPDAHKAVQPKMQKGRKKKFGPLETKHTVTSVAWLPDSHVVASSGDRDDVVKLWDLRKATLPTSRINPAVEAACLGCSPSQTIGKRQHGVTCLTLSPEGTRLLVSCSNSRHYLLNAMQPHMQPLASFSGHVNGSFYIRACFSGDGTHILSGSSDHKAFIWEVAKPQKPPQVLQGNAGEVTGVAWCSTDPTQIVTCHDNATVNVWTLDRSRDAGANDMEPALAPVTPGAGQAQKERFGKTYFSAGPLAQIRSPLQDALDDAAAAGMQAMLPAGEHAARAQPAPVQLPLMRRLQEPSLGQSAGEAAASGGLEAVAPVLSNDQYSVSKQSSQLTAGMGTAEHADQKGLGDDDMADANNNQEATAEAKEGQRDEVPHQSSHVADAACHIIIEGQLEATAAAMEPDLAPVDDLPLTSLFGTAEAAALEQHSARSAERPEVSQRPSTASASSQPASQDSNQENQLPPADDALHRPAGRPGDPPSGPQQPAFNLHVWADRFERRPRSARQPLASITGRASSQGHASQMSRDERPETDPIDFNLLAAMDSRGLGSQPFLPCTQNTQGDSQNRREATQKALAEAEDILSPEGRKSIDVRLPPQRRQAPAQQTPPANVLEEAMGFCRERLSLSPGPECPAAGPSGQEGGECPVLDTGPQSQSRQHGPPEGDQDKENSEAAGQHLQQPAFAPSLLDNGMASQLSVWEGRNEPISGFLKRCNPRTRSDTGEQRHEEAGPLPGDGFMGESPAPRRAVLMQTPLQDRQRRKNEQEEAGSILKRKQPASSAKQRSITEFFKTPPAQTAQKRSKESGQA</sequence>
<dbReference type="PROSITE" id="PS00678">
    <property type="entry name" value="WD_REPEATS_1"/>
    <property type="match status" value="1"/>
</dbReference>
<feature type="compositionally biased region" description="Polar residues" evidence="7">
    <location>
        <begin position="716"/>
        <end position="727"/>
    </location>
</feature>
<feature type="compositionally biased region" description="Basic and acidic residues" evidence="7">
    <location>
        <begin position="631"/>
        <end position="641"/>
    </location>
</feature>
<dbReference type="InterPro" id="IPR051865">
    <property type="entry name" value="WD-repeat_CDT2_adapter"/>
</dbReference>
<evidence type="ECO:0000256" key="3">
    <source>
        <dbReference type="ARBA" id="ARBA00022737"/>
    </source>
</evidence>
<dbReference type="InterPro" id="IPR001680">
    <property type="entry name" value="WD40_rpt"/>
</dbReference>
<evidence type="ECO:0000313" key="8">
    <source>
        <dbReference type="EMBL" id="CAL5219044.1"/>
    </source>
</evidence>
<evidence type="ECO:0000256" key="4">
    <source>
        <dbReference type="ARBA" id="ARBA00022786"/>
    </source>
</evidence>
<feature type="region of interest" description="Disordered" evidence="7">
    <location>
        <begin position="702"/>
        <end position="891"/>
    </location>
</feature>
<evidence type="ECO:0000256" key="5">
    <source>
        <dbReference type="ARBA" id="ARBA00038344"/>
    </source>
</evidence>
<comment type="similarity">
    <text evidence="5">Belongs to the WD repeat cdt2 family.</text>
</comment>
<accession>A0ABP1FIL4</accession>
<comment type="pathway">
    <text evidence="1">Protein modification; protein ubiquitination.</text>
</comment>
<feature type="repeat" description="WD" evidence="6">
    <location>
        <begin position="235"/>
        <end position="270"/>
    </location>
</feature>
<feature type="region of interest" description="Disordered" evidence="7">
    <location>
        <begin position="533"/>
        <end position="583"/>
    </location>
</feature>
<feature type="region of interest" description="Disordered" evidence="7">
    <location>
        <begin position="908"/>
        <end position="1009"/>
    </location>
</feature>
<feature type="region of interest" description="Disordered" evidence="7">
    <location>
        <begin position="22"/>
        <end position="43"/>
    </location>
</feature>
<feature type="repeat" description="WD" evidence="6">
    <location>
        <begin position="152"/>
        <end position="185"/>
    </location>
</feature>
<reference evidence="8 9" key="1">
    <citation type="submission" date="2024-06" db="EMBL/GenBank/DDBJ databases">
        <authorList>
            <person name="Kraege A."/>
            <person name="Thomma B."/>
        </authorList>
    </citation>
    <scope>NUCLEOTIDE SEQUENCE [LARGE SCALE GENOMIC DNA]</scope>
</reference>
<proteinExistence type="inferred from homology"/>
<name>A0ABP1FIL4_9CHLO</name>
<keyword evidence="9" id="KW-1185">Reference proteome</keyword>
<dbReference type="PROSITE" id="PS50294">
    <property type="entry name" value="WD_REPEATS_REGION"/>
    <property type="match status" value="1"/>
</dbReference>
<dbReference type="InterPro" id="IPR036322">
    <property type="entry name" value="WD40_repeat_dom_sf"/>
</dbReference>
<dbReference type="InterPro" id="IPR019775">
    <property type="entry name" value="WD40_repeat_CS"/>
</dbReference>
<evidence type="ECO:0000256" key="2">
    <source>
        <dbReference type="ARBA" id="ARBA00022574"/>
    </source>
</evidence>
<keyword evidence="3" id="KW-0677">Repeat</keyword>
<feature type="compositionally biased region" description="Basic and acidic residues" evidence="7">
    <location>
        <begin position="567"/>
        <end position="578"/>
    </location>
</feature>
<comment type="caution">
    <text evidence="8">The sequence shown here is derived from an EMBL/GenBank/DDBJ whole genome shotgun (WGS) entry which is preliminary data.</text>
</comment>
<dbReference type="SMART" id="SM00320">
    <property type="entry name" value="WD40"/>
    <property type="match status" value="6"/>
</dbReference>
<dbReference type="PROSITE" id="PS50082">
    <property type="entry name" value="WD_REPEATS_2"/>
    <property type="match status" value="3"/>
</dbReference>
<evidence type="ECO:0000256" key="6">
    <source>
        <dbReference type="PROSITE-ProRule" id="PRU00221"/>
    </source>
</evidence>
<feature type="compositionally biased region" description="Low complexity" evidence="7">
    <location>
        <begin position="796"/>
        <end position="812"/>
    </location>
</feature>
<evidence type="ECO:0000313" key="9">
    <source>
        <dbReference type="Proteomes" id="UP001497392"/>
    </source>
</evidence>
<dbReference type="PANTHER" id="PTHR22852:SF0">
    <property type="entry name" value="DENTICLELESS PROTEIN HOMOLOG"/>
    <property type="match status" value="1"/>
</dbReference>
<keyword evidence="2 6" id="KW-0853">WD repeat</keyword>
<dbReference type="Proteomes" id="UP001497392">
    <property type="component" value="Unassembled WGS sequence"/>
</dbReference>
<evidence type="ECO:0000256" key="7">
    <source>
        <dbReference type="SAM" id="MobiDB-lite"/>
    </source>
</evidence>
<dbReference type="Pfam" id="PF00400">
    <property type="entry name" value="WD40"/>
    <property type="match status" value="5"/>
</dbReference>
<organism evidence="8 9">
    <name type="scientific">Coccomyxa viridis</name>
    <dbReference type="NCBI Taxonomy" id="1274662"/>
    <lineage>
        <taxon>Eukaryota</taxon>
        <taxon>Viridiplantae</taxon>
        <taxon>Chlorophyta</taxon>
        <taxon>core chlorophytes</taxon>
        <taxon>Trebouxiophyceae</taxon>
        <taxon>Trebouxiophyceae incertae sedis</taxon>
        <taxon>Coccomyxaceae</taxon>
        <taxon>Coccomyxa</taxon>
    </lineage>
</organism>
<feature type="region of interest" description="Disordered" evidence="7">
    <location>
        <begin position="627"/>
        <end position="690"/>
    </location>
</feature>
<evidence type="ECO:0000256" key="1">
    <source>
        <dbReference type="ARBA" id="ARBA00004906"/>
    </source>
</evidence>
<dbReference type="SUPFAM" id="SSF50978">
    <property type="entry name" value="WD40 repeat-like"/>
    <property type="match status" value="1"/>
</dbReference>
<feature type="compositionally biased region" description="Polar residues" evidence="7">
    <location>
        <begin position="978"/>
        <end position="987"/>
    </location>
</feature>